<accession>A0A2Z2KRE8</accession>
<dbReference type="GO" id="GO:0003677">
    <property type="term" value="F:DNA binding"/>
    <property type="evidence" value="ECO:0007669"/>
    <property type="project" value="InterPro"/>
</dbReference>
<evidence type="ECO:0000313" key="3">
    <source>
        <dbReference type="Proteomes" id="UP000249890"/>
    </source>
</evidence>
<dbReference type="OrthoDB" id="2472497at2"/>
<dbReference type="CDD" id="cd00093">
    <property type="entry name" value="HTH_XRE"/>
    <property type="match status" value="1"/>
</dbReference>
<dbReference type="AlphaFoldDB" id="A0A2Z2KRE8"/>
<feature type="domain" description="HTH cro/C1-type" evidence="1">
    <location>
        <begin position="9"/>
        <end position="65"/>
    </location>
</feature>
<sequence length="71" mass="8409">MELVPIRCRIPELLVRMGKNQQWLADKLGIGKQQMSDIIKMRYPDMTLSRAANIAYHLDCQIEDLHQWDLR</sequence>
<gene>
    <name evidence="2" type="ORF">B9T62_34445</name>
</gene>
<evidence type="ECO:0000259" key="1">
    <source>
        <dbReference type="SMART" id="SM00530"/>
    </source>
</evidence>
<protein>
    <recommendedName>
        <fullName evidence="1">HTH cro/C1-type domain-containing protein</fullName>
    </recommendedName>
</protein>
<organism evidence="2 3">
    <name type="scientific">Paenibacillus donghaensis</name>
    <dbReference type="NCBI Taxonomy" id="414771"/>
    <lineage>
        <taxon>Bacteria</taxon>
        <taxon>Bacillati</taxon>
        <taxon>Bacillota</taxon>
        <taxon>Bacilli</taxon>
        <taxon>Bacillales</taxon>
        <taxon>Paenibacillaceae</taxon>
        <taxon>Paenibacillus</taxon>
    </lineage>
</organism>
<dbReference type="RefSeq" id="WP_087919354.1">
    <property type="nucleotide sequence ID" value="NZ_CP021780.1"/>
</dbReference>
<dbReference type="SUPFAM" id="SSF47413">
    <property type="entry name" value="lambda repressor-like DNA-binding domains"/>
    <property type="match status" value="1"/>
</dbReference>
<proteinExistence type="predicted"/>
<name>A0A2Z2KRE8_9BACL</name>
<reference evidence="2 3" key="1">
    <citation type="submission" date="2017-06" db="EMBL/GenBank/DDBJ databases">
        <title>Complete genome sequence of Paenibacillus donghaensis KCTC 13049T isolated from East Sea sediment, South Korea.</title>
        <authorList>
            <person name="Jung B.K."/>
            <person name="Hong S.-J."/>
            <person name="Shin J.-H."/>
        </authorList>
    </citation>
    <scope>NUCLEOTIDE SEQUENCE [LARGE SCALE GENOMIC DNA]</scope>
    <source>
        <strain evidence="2 3">KCTC 13049</strain>
    </source>
</reference>
<dbReference type="EMBL" id="CP021780">
    <property type="protein sequence ID" value="ASA25389.1"/>
    <property type="molecule type" value="Genomic_DNA"/>
</dbReference>
<dbReference type="InterPro" id="IPR010982">
    <property type="entry name" value="Lambda_DNA-bd_dom_sf"/>
</dbReference>
<dbReference type="SMART" id="SM00530">
    <property type="entry name" value="HTH_XRE"/>
    <property type="match status" value="1"/>
</dbReference>
<dbReference type="KEGG" id="pdh:B9T62_34445"/>
<dbReference type="InterPro" id="IPR001387">
    <property type="entry name" value="Cro/C1-type_HTH"/>
</dbReference>
<keyword evidence="3" id="KW-1185">Reference proteome</keyword>
<dbReference type="Proteomes" id="UP000249890">
    <property type="component" value="Chromosome"/>
</dbReference>
<evidence type="ECO:0000313" key="2">
    <source>
        <dbReference type="EMBL" id="ASA25389.1"/>
    </source>
</evidence>
<dbReference type="Gene3D" id="1.10.260.40">
    <property type="entry name" value="lambda repressor-like DNA-binding domains"/>
    <property type="match status" value="1"/>
</dbReference>
<dbReference type="Pfam" id="PF13443">
    <property type="entry name" value="HTH_26"/>
    <property type="match status" value="1"/>
</dbReference>